<sequence length="150" mass="15667">MQVILLDKIGNLGGLGDQVNVKSGYARNFLIPQGKAVMATKDNVAMFETRRAELEAKVAEQLAAAEARAESVNTLEGVTIASKAGDEGKLFGSIGTRDIADAITAAGVAVAKSEVRLPEGALRNIGEFEVSIQLHSEVFATAKIAIVAAE</sequence>
<dbReference type="GeneID" id="93898769"/>
<dbReference type="InterPro" id="IPR020594">
    <property type="entry name" value="Ribosomal_bL9_bac/chp"/>
</dbReference>
<dbReference type="SUPFAM" id="SSF55653">
    <property type="entry name" value="Ribosomal protein L9 C-domain"/>
    <property type="match status" value="1"/>
</dbReference>
<dbReference type="FunFam" id="3.10.430.100:FF:000001">
    <property type="entry name" value="50S ribosomal protein L9"/>
    <property type="match status" value="1"/>
</dbReference>
<evidence type="ECO:0000256" key="2">
    <source>
        <dbReference type="ARBA" id="ARBA00022730"/>
    </source>
</evidence>
<dbReference type="GO" id="GO:0005840">
    <property type="term" value="C:ribosome"/>
    <property type="evidence" value="ECO:0007669"/>
    <property type="project" value="UniProtKB-KW"/>
</dbReference>
<keyword evidence="11" id="KW-1185">Reference proteome</keyword>
<gene>
    <name evidence="7 10" type="primary">rplI</name>
    <name evidence="9" type="ORF">VCR4J5_1650016</name>
    <name evidence="10" type="ORF">VCR5J5_80021</name>
</gene>
<evidence type="ECO:0000313" key="9">
    <source>
        <dbReference type="EMBL" id="CDT21031.1"/>
    </source>
</evidence>
<dbReference type="EMBL" id="CCJX01000074">
    <property type="protein sequence ID" value="CDT21031.1"/>
    <property type="molecule type" value="Genomic_DNA"/>
</dbReference>
<dbReference type="FunFam" id="3.40.5.10:FF:000001">
    <property type="entry name" value="50S ribosomal protein L9"/>
    <property type="match status" value="1"/>
</dbReference>
<dbReference type="GO" id="GO:0006412">
    <property type="term" value="P:translation"/>
    <property type="evidence" value="ECO:0007669"/>
    <property type="project" value="UniProtKB-UniRule"/>
</dbReference>
<organism evidence="10 12">
    <name type="scientific">Vibrio crassostreae</name>
    <dbReference type="NCBI Taxonomy" id="246167"/>
    <lineage>
        <taxon>Bacteria</taxon>
        <taxon>Pseudomonadati</taxon>
        <taxon>Pseudomonadota</taxon>
        <taxon>Gammaproteobacteria</taxon>
        <taxon>Vibrionales</taxon>
        <taxon>Vibrionaceae</taxon>
        <taxon>Vibrio</taxon>
    </lineage>
</organism>
<dbReference type="OrthoDB" id="9788336at2"/>
<feature type="domain" description="Ribosomal protein L9" evidence="8">
    <location>
        <begin position="13"/>
        <end position="40"/>
    </location>
</feature>
<accession>A0A0T7DRT5</accession>
<comment type="similarity">
    <text evidence="1 7">Belongs to the bacterial ribosomal protein bL9 family.</text>
</comment>
<dbReference type="InterPro" id="IPR036791">
    <property type="entry name" value="Ribosomal_bL9_C_sf"/>
</dbReference>
<keyword evidence="3 7" id="KW-0694">RNA-binding</keyword>
<dbReference type="InterPro" id="IPR009027">
    <property type="entry name" value="Ribosomal_bL9/RNase_H1_N"/>
</dbReference>
<dbReference type="Pfam" id="PF03948">
    <property type="entry name" value="Ribosomal_L9_C"/>
    <property type="match status" value="1"/>
</dbReference>
<dbReference type="Gene3D" id="3.10.430.100">
    <property type="entry name" value="Ribosomal protein L9, C-terminal domain"/>
    <property type="match status" value="1"/>
</dbReference>
<dbReference type="Proteomes" id="UP000049495">
    <property type="component" value="Unassembled WGS sequence"/>
</dbReference>
<reference evidence="12" key="1">
    <citation type="submission" date="2014-06" db="EMBL/GenBank/DDBJ databases">
        <authorList>
            <person name="Le Roux Frederique"/>
        </authorList>
    </citation>
    <scope>NUCLEOTIDE SEQUENCE [LARGE SCALE GENOMIC DNA]</scope>
    <source>
        <strain evidence="12">J5-5</strain>
    </source>
</reference>
<dbReference type="Pfam" id="PF01281">
    <property type="entry name" value="Ribosomal_L9_N"/>
    <property type="match status" value="1"/>
</dbReference>
<dbReference type="GO" id="GO:0019843">
    <property type="term" value="F:rRNA binding"/>
    <property type="evidence" value="ECO:0007669"/>
    <property type="project" value="UniProtKB-UniRule"/>
</dbReference>
<dbReference type="NCBIfam" id="TIGR00158">
    <property type="entry name" value="L9"/>
    <property type="match status" value="1"/>
</dbReference>
<name>A0A0T7DRT5_9VIBR</name>
<dbReference type="HAMAP" id="MF_00503">
    <property type="entry name" value="Ribosomal_bL9"/>
    <property type="match status" value="1"/>
</dbReference>
<evidence type="ECO:0000256" key="7">
    <source>
        <dbReference type="HAMAP-Rule" id="MF_00503"/>
    </source>
</evidence>
<dbReference type="InterPro" id="IPR036935">
    <property type="entry name" value="Ribosomal_bL9_N_sf"/>
</dbReference>
<evidence type="ECO:0000256" key="3">
    <source>
        <dbReference type="ARBA" id="ARBA00022884"/>
    </source>
</evidence>
<keyword evidence="5 7" id="KW-0687">Ribonucleoprotein</keyword>
<dbReference type="GO" id="GO:0003735">
    <property type="term" value="F:structural constituent of ribosome"/>
    <property type="evidence" value="ECO:0007669"/>
    <property type="project" value="InterPro"/>
</dbReference>
<evidence type="ECO:0000256" key="6">
    <source>
        <dbReference type="ARBA" id="ARBA00035292"/>
    </source>
</evidence>
<evidence type="ECO:0000256" key="4">
    <source>
        <dbReference type="ARBA" id="ARBA00022980"/>
    </source>
</evidence>
<dbReference type="AlphaFoldDB" id="A0A0T7DRT5"/>
<evidence type="ECO:0000259" key="8">
    <source>
        <dbReference type="PROSITE" id="PS00651"/>
    </source>
</evidence>
<proteinExistence type="inferred from homology"/>
<protein>
    <recommendedName>
        <fullName evidence="6 7">Large ribosomal subunit protein bL9</fullName>
    </recommendedName>
</protein>
<evidence type="ECO:0000256" key="1">
    <source>
        <dbReference type="ARBA" id="ARBA00010605"/>
    </source>
</evidence>
<evidence type="ECO:0000313" key="12">
    <source>
        <dbReference type="Proteomes" id="UP000049495"/>
    </source>
</evidence>
<dbReference type="PROSITE" id="PS00651">
    <property type="entry name" value="RIBOSOMAL_L9"/>
    <property type="match status" value="1"/>
</dbReference>
<keyword evidence="4 7" id="KW-0689">Ribosomal protein</keyword>
<dbReference type="RefSeq" id="WP_010434182.1">
    <property type="nucleotide sequence ID" value="NZ_AP025476.1"/>
</dbReference>
<dbReference type="Proteomes" id="UP000049077">
    <property type="component" value="Unassembled WGS sequence"/>
</dbReference>
<comment type="function">
    <text evidence="7">Binds to the 23S rRNA.</text>
</comment>
<comment type="caution">
    <text evidence="10">The sequence shown here is derived from an EMBL/GenBank/DDBJ whole genome shotgun (WGS) entry which is preliminary data.</text>
</comment>
<evidence type="ECO:0000256" key="5">
    <source>
        <dbReference type="ARBA" id="ARBA00023274"/>
    </source>
</evidence>
<dbReference type="GO" id="GO:1990904">
    <property type="term" value="C:ribonucleoprotein complex"/>
    <property type="evidence" value="ECO:0007669"/>
    <property type="project" value="UniProtKB-KW"/>
</dbReference>
<evidence type="ECO:0000313" key="11">
    <source>
        <dbReference type="Proteomes" id="UP000049077"/>
    </source>
</evidence>
<dbReference type="EMBL" id="CCJV01000144">
    <property type="protein sequence ID" value="CDT69900.1"/>
    <property type="molecule type" value="Genomic_DNA"/>
</dbReference>
<dbReference type="InterPro" id="IPR000244">
    <property type="entry name" value="Ribosomal_bL9"/>
</dbReference>
<dbReference type="SUPFAM" id="SSF55658">
    <property type="entry name" value="L9 N-domain-like"/>
    <property type="match status" value="1"/>
</dbReference>
<evidence type="ECO:0000313" key="10">
    <source>
        <dbReference type="EMBL" id="CDT69900.1"/>
    </source>
</evidence>
<dbReference type="PANTHER" id="PTHR21368">
    <property type="entry name" value="50S RIBOSOMAL PROTEIN L9"/>
    <property type="match status" value="1"/>
</dbReference>
<dbReference type="Gene3D" id="3.40.5.10">
    <property type="entry name" value="Ribosomal protein L9, N-terminal domain"/>
    <property type="match status" value="1"/>
</dbReference>
<reference evidence="10 11" key="2">
    <citation type="submission" date="2014-06" db="EMBL/GenBank/DDBJ databases">
        <authorList>
            <person name="Le Roux F."/>
        </authorList>
    </citation>
    <scope>NUCLEOTIDE SEQUENCE</scope>
    <source>
        <strain evidence="9 11">J5-4</strain>
        <strain evidence="10">J5-5</strain>
    </source>
</reference>
<dbReference type="InterPro" id="IPR020070">
    <property type="entry name" value="Ribosomal_bL9_N"/>
</dbReference>
<keyword evidence="2 7" id="KW-0699">rRNA-binding</keyword>
<dbReference type="InterPro" id="IPR020069">
    <property type="entry name" value="Ribosomal_bL9_C"/>
</dbReference>